<dbReference type="Proteomes" id="UP001242368">
    <property type="component" value="Unassembled WGS sequence"/>
</dbReference>
<dbReference type="PANTHER" id="PTHR35580:SF1">
    <property type="entry name" value="PHYTASE-LIKE DOMAIN-CONTAINING PROTEIN"/>
    <property type="match status" value="1"/>
</dbReference>
<evidence type="ECO:0000313" key="4">
    <source>
        <dbReference type="EMBL" id="MDN3708684.1"/>
    </source>
</evidence>
<proteinExistence type="predicted"/>
<feature type="signal peptide" evidence="2">
    <location>
        <begin position="1"/>
        <end position="19"/>
    </location>
</feature>
<reference evidence="5" key="1">
    <citation type="journal article" date="2019" name="Int. J. Syst. Evol. Microbiol.">
        <title>The Global Catalogue of Microorganisms (GCM) 10K type strain sequencing project: providing services to taxonomists for standard genome sequencing and annotation.</title>
        <authorList>
            <consortium name="The Broad Institute Genomics Platform"/>
            <consortium name="The Broad Institute Genome Sequencing Center for Infectious Disease"/>
            <person name="Wu L."/>
            <person name="Ma J."/>
        </authorList>
    </citation>
    <scope>NUCLEOTIDE SEQUENCE [LARGE SCALE GENOMIC DNA]</scope>
    <source>
        <strain evidence="5">CECT 7184</strain>
    </source>
</reference>
<dbReference type="InterPro" id="IPR026444">
    <property type="entry name" value="Secre_tail"/>
</dbReference>
<evidence type="ECO:0000313" key="5">
    <source>
        <dbReference type="Proteomes" id="UP001242368"/>
    </source>
</evidence>
<dbReference type="NCBIfam" id="TIGR04183">
    <property type="entry name" value="Por_Secre_tail"/>
    <property type="match status" value="1"/>
</dbReference>
<keyword evidence="5" id="KW-1185">Reference proteome</keyword>
<dbReference type="RefSeq" id="WP_290364538.1">
    <property type="nucleotide sequence ID" value="NZ_JAUFQU010000001.1"/>
</dbReference>
<keyword evidence="1 2" id="KW-0732">Signal</keyword>
<protein>
    <submittedName>
        <fullName evidence="4">T9SS type A sorting domain-containing protein</fullName>
    </submittedName>
</protein>
<gene>
    <name evidence="4" type="ORF">QW060_16400</name>
</gene>
<feature type="domain" description="Secretion system C-terminal sorting" evidence="3">
    <location>
        <begin position="508"/>
        <end position="576"/>
    </location>
</feature>
<evidence type="ECO:0000256" key="2">
    <source>
        <dbReference type="SAM" id="SignalP"/>
    </source>
</evidence>
<name>A0ABT8D0D2_9FLAO</name>
<organism evidence="4 5">
    <name type="scientific">Paenimyroides ceti</name>
    <dbReference type="NCBI Taxonomy" id="395087"/>
    <lineage>
        <taxon>Bacteria</taxon>
        <taxon>Pseudomonadati</taxon>
        <taxon>Bacteroidota</taxon>
        <taxon>Flavobacteriia</taxon>
        <taxon>Flavobacteriales</taxon>
        <taxon>Flavobacteriaceae</taxon>
        <taxon>Paenimyroides</taxon>
    </lineage>
</organism>
<dbReference type="PANTHER" id="PTHR35580">
    <property type="entry name" value="CELL SURFACE GLYCOPROTEIN (S-LAYER PROTEIN)-LIKE PROTEIN"/>
    <property type="match status" value="1"/>
</dbReference>
<comment type="caution">
    <text evidence="4">The sequence shown here is derived from an EMBL/GenBank/DDBJ whole genome shotgun (WGS) entry which is preliminary data.</text>
</comment>
<sequence>MKLKLLFTFLSIGALHTYAQGLNQSEWLWEVHVENTSIAGSQSLGFIDKNGHHFMVGNFNGTSTTVQGTTLQNSSIVTAPFKSDAFIARFDSDGALMNVIHFEGSHSETITSIEYDGEDHYYISGDYKGTMKLNSTTVLENQDLTASKTFIAKFNLSGQLIWSKVFDQYIGSTYLKYKNGYLYMAGNYAWDQLTFENTVLPEANYNPTIVGMDKNLVAKFSASNGSLVWVSSSKYTGPNTTVSSDRIGAQVKTLAIDNNGNVYIAGDFFAKSVTFGTITLNRTSNTNANVFFVRYNSSGAVAWAKTATIGATSDAKVFDMGVDSANDVYITGIAYNSTINFEGTSLQFPGNYGSFLVKYNTAGNLLWAKKGGISSDQAPGTGLGSSWFSKLYIDAEDTIFIGGNFYKYLNLGSGFVYNLEPQSYLILAKYNKLGTVQSAELYPYNPNSAANLKVLRSGTDFSIISNVYGNLQLNNLNFSTNQINHLYIAKRKSQTASNEEFDARAYTVYPNPATDVLFIKDVENLSEETQFEISDVSGKKIGRMQKKEAVLSGIDISGLSAGIYFLSIYDSTGNVKQYSKFIKSN</sequence>
<accession>A0ABT8D0D2</accession>
<dbReference type="Pfam" id="PF18962">
    <property type="entry name" value="Por_Secre_tail"/>
    <property type="match status" value="1"/>
</dbReference>
<dbReference type="InterPro" id="IPR052918">
    <property type="entry name" value="Motility_Chemotaxis_Reg"/>
</dbReference>
<dbReference type="EMBL" id="JAUFQU010000001">
    <property type="protein sequence ID" value="MDN3708684.1"/>
    <property type="molecule type" value="Genomic_DNA"/>
</dbReference>
<evidence type="ECO:0000259" key="3">
    <source>
        <dbReference type="Pfam" id="PF18962"/>
    </source>
</evidence>
<feature type="chain" id="PRO_5046430855" evidence="2">
    <location>
        <begin position="20"/>
        <end position="585"/>
    </location>
</feature>
<evidence type="ECO:0000256" key="1">
    <source>
        <dbReference type="ARBA" id="ARBA00022729"/>
    </source>
</evidence>